<keyword evidence="6 8" id="KW-1133">Transmembrane helix</keyword>
<evidence type="ECO:0000256" key="3">
    <source>
        <dbReference type="ARBA" id="ARBA00022448"/>
    </source>
</evidence>
<dbReference type="InterPro" id="IPR004761">
    <property type="entry name" value="Spore_GerAB"/>
</dbReference>
<sequence>MNIDMLEKGKISTIQMEFMMVPTIIATGILSVPSIAGRFAKHDMWMTPIIGSIIGFITVFIVWKLHQLFPKLTPIEYSEKILGKAVGKIFSLFLVSFYIDNTAIVVRQYVNFISGNVMFETSSVVFTIGILFVSALAVRGGIEVIARSAVICTTIYMSTSLFLLLSIKDINMGFMLPILENGLLPVIKGGLVHSAWFSEFFLLSFFFPFLHHPKKGLKSGMKASLYVMLIFTYVNFFVLTILGVSSVNQFYPVYSIIRGISVMGFFENFEIIITASWVLGNFIKISVFLYVASLGLAQVFRLSTYRIVVFPLSLLLVLLSYWDIPNIVVLIDYLTRIQPFYSILVQTVLPLFLLFIALARRKRSGST</sequence>
<feature type="transmembrane region" description="Helical" evidence="8">
    <location>
        <begin position="187"/>
        <end position="211"/>
    </location>
</feature>
<evidence type="ECO:0000256" key="4">
    <source>
        <dbReference type="ARBA" id="ARBA00022544"/>
    </source>
</evidence>
<accession>A0A852TKW6</accession>
<name>A0A852TKW6_9BACI</name>
<keyword evidence="4" id="KW-0309">Germination</keyword>
<organism evidence="9 10">
    <name type="scientific">Neobacillus niacini</name>
    <dbReference type="NCBI Taxonomy" id="86668"/>
    <lineage>
        <taxon>Bacteria</taxon>
        <taxon>Bacillati</taxon>
        <taxon>Bacillota</taxon>
        <taxon>Bacilli</taxon>
        <taxon>Bacillales</taxon>
        <taxon>Bacillaceae</taxon>
        <taxon>Neobacillus</taxon>
    </lineage>
</organism>
<comment type="subcellular location">
    <subcellularLocation>
        <location evidence="1">Membrane</location>
        <topology evidence="1">Multi-pass membrane protein</topology>
    </subcellularLocation>
</comment>
<evidence type="ECO:0000256" key="6">
    <source>
        <dbReference type="ARBA" id="ARBA00022989"/>
    </source>
</evidence>
<gene>
    <name evidence="9" type="ORF">F4694_005816</name>
</gene>
<feature type="transmembrane region" description="Helical" evidence="8">
    <location>
        <begin position="145"/>
        <end position="167"/>
    </location>
</feature>
<comment type="similarity">
    <text evidence="2">Belongs to the amino acid-polyamine-organocation (APC) superfamily. Spore germination protein (SGP) (TC 2.A.3.9) family.</text>
</comment>
<dbReference type="GO" id="GO:0009847">
    <property type="term" value="P:spore germination"/>
    <property type="evidence" value="ECO:0007669"/>
    <property type="project" value="InterPro"/>
</dbReference>
<dbReference type="Pfam" id="PF03845">
    <property type="entry name" value="Spore_permease"/>
    <property type="match status" value="1"/>
</dbReference>
<feature type="transmembrane region" description="Helical" evidence="8">
    <location>
        <begin position="304"/>
        <end position="321"/>
    </location>
</feature>
<keyword evidence="7 8" id="KW-0472">Membrane</keyword>
<feature type="transmembrane region" description="Helical" evidence="8">
    <location>
        <begin position="85"/>
        <end position="105"/>
    </location>
</feature>
<dbReference type="PANTHER" id="PTHR34975">
    <property type="entry name" value="SPORE GERMINATION PROTEIN A2"/>
    <property type="match status" value="1"/>
</dbReference>
<evidence type="ECO:0000256" key="5">
    <source>
        <dbReference type="ARBA" id="ARBA00022692"/>
    </source>
</evidence>
<evidence type="ECO:0000256" key="7">
    <source>
        <dbReference type="ARBA" id="ARBA00023136"/>
    </source>
</evidence>
<dbReference type="NCBIfam" id="TIGR00912">
    <property type="entry name" value="2A0309"/>
    <property type="match status" value="1"/>
</dbReference>
<feature type="transmembrane region" description="Helical" evidence="8">
    <location>
        <begin position="45"/>
        <end position="65"/>
    </location>
</feature>
<feature type="transmembrane region" description="Helical" evidence="8">
    <location>
        <begin position="117"/>
        <end position="138"/>
    </location>
</feature>
<evidence type="ECO:0000256" key="1">
    <source>
        <dbReference type="ARBA" id="ARBA00004141"/>
    </source>
</evidence>
<dbReference type="Proteomes" id="UP000548423">
    <property type="component" value="Unassembled WGS sequence"/>
</dbReference>
<feature type="transmembrane region" description="Helical" evidence="8">
    <location>
        <begin position="20"/>
        <end position="39"/>
    </location>
</feature>
<feature type="transmembrane region" description="Helical" evidence="8">
    <location>
        <begin position="341"/>
        <end position="359"/>
    </location>
</feature>
<reference evidence="10" key="2">
    <citation type="submission" date="2020-08" db="EMBL/GenBank/DDBJ databases">
        <title>The Agave Microbiome: Exploring the role of microbial communities in plant adaptations to desert environments.</title>
        <authorList>
            <person name="Partida-Martinez L.P."/>
        </authorList>
    </citation>
    <scope>NUCLEOTIDE SEQUENCE [LARGE SCALE GENOMIC DNA]</scope>
    <source>
        <strain evidence="10">AT2.8</strain>
    </source>
</reference>
<keyword evidence="3" id="KW-0813">Transport</keyword>
<evidence type="ECO:0000313" key="9">
    <source>
        <dbReference type="EMBL" id="NYE08959.1"/>
    </source>
</evidence>
<keyword evidence="5 8" id="KW-0812">Transmembrane</keyword>
<proteinExistence type="inferred from homology"/>
<dbReference type="PANTHER" id="PTHR34975:SF2">
    <property type="entry name" value="SPORE GERMINATION PROTEIN A2"/>
    <property type="match status" value="1"/>
</dbReference>
<comment type="caution">
    <text evidence="9">The sequence shown here is derived from an EMBL/GenBank/DDBJ whole genome shotgun (WGS) entry which is preliminary data.</text>
</comment>
<dbReference type="EMBL" id="JACCBX010000017">
    <property type="protein sequence ID" value="NYE08959.1"/>
    <property type="molecule type" value="Genomic_DNA"/>
</dbReference>
<feature type="transmembrane region" description="Helical" evidence="8">
    <location>
        <begin position="223"/>
        <end position="251"/>
    </location>
</feature>
<feature type="transmembrane region" description="Helical" evidence="8">
    <location>
        <begin position="271"/>
        <end position="292"/>
    </location>
</feature>
<protein>
    <submittedName>
        <fullName evidence="9">Spore germination protein KB</fullName>
    </submittedName>
</protein>
<evidence type="ECO:0000256" key="8">
    <source>
        <dbReference type="SAM" id="Phobius"/>
    </source>
</evidence>
<evidence type="ECO:0000256" key="2">
    <source>
        <dbReference type="ARBA" id="ARBA00007998"/>
    </source>
</evidence>
<dbReference type="GO" id="GO:0016020">
    <property type="term" value="C:membrane"/>
    <property type="evidence" value="ECO:0007669"/>
    <property type="project" value="UniProtKB-SubCell"/>
</dbReference>
<evidence type="ECO:0000313" key="10">
    <source>
        <dbReference type="Proteomes" id="UP000548423"/>
    </source>
</evidence>
<reference evidence="10" key="1">
    <citation type="submission" date="2020-07" db="EMBL/GenBank/DDBJ databases">
        <authorList>
            <person name="Partida-Martinez L."/>
            <person name="Huntemann M."/>
            <person name="Clum A."/>
            <person name="Wang J."/>
            <person name="Palaniappan K."/>
            <person name="Ritter S."/>
            <person name="Chen I.-M."/>
            <person name="Stamatis D."/>
            <person name="Reddy T."/>
            <person name="O'Malley R."/>
            <person name="Daum C."/>
            <person name="Shapiro N."/>
            <person name="Ivanova N."/>
            <person name="Kyrpides N."/>
            <person name="Woyke T."/>
        </authorList>
    </citation>
    <scope>NUCLEOTIDE SEQUENCE [LARGE SCALE GENOMIC DNA]</scope>
    <source>
        <strain evidence="10">AT2.8</strain>
    </source>
</reference>
<dbReference type="AlphaFoldDB" id="A0A852TKW6"/>